<dbReference type="PANTHER" id="PTHR13538">
    <property type="entry name" value="N-ACETYLTRANSFERASE 6"/>
    <property type="match status" value="1"/>
</dbReference>
<dbReference type="EMBL" id="CP035631">
    <property type="protein sequence ID" value="WFF42166.1"/>
    <property type="molecule type" value="Genomic_DNA"/>
</dbReference>
<keyword evidence="3" id="KW-1185">Reference proteome</keyword>
<dbReference type="PROSITE" id="PS51186">
    <property type="entry name" value="GNAT"/>
    <property type="match status" value="1"/>
</dbReference>
<evidence type="ECO:0000313" key="3">
    <source>
        <dbReference type="Proteomes" id="UP001321526"/>
    </source>
</evidence>
<name>A0ABY8FH80_9GAMM</name>
<dbReference type="PANTHER" id="PTHR13538:SF4">
    <property type="entry name" value="N-ALPHA-ACETYLTRANSFERASE 80"/>
    <property type="match status" value="1"/>
</dbReference>
<dbReference type="RefSeq" id="WP_110690592.1">
    <property type="nucleotide sequence ID" value="NZ_CP035631.1"/>
</dbReference>
<feature type="domain" description="N-acetyltransferase" evidence="1">
    <location>
        <begin position="6"/>
        <end position="162"/>
    </location>
</feature>
<dbReference type="Proteomes" id="UP001321526">
    <property type="component" value="Chromosome"/>
</dbReference>
<dbReference type="SUPFAM" id="SSF55729">
    <property type="entry name" value="Acyl-CoA N-acyltransferases (Nat)"/>
    <property type="match status" value="1"/>
</dbReference>
<reference evidence="2 3" key="1">
    <citation type="submission" date="2019-01" db="EMBL/GenBank/DDBJ databases">
        <title>Genome sequence of Salinicola endophyticus REST5.</title>
        <authorList>
            <person name="Nascimento F.X."/>
        </authorList>
    </citation>
    <scope>NUCLEOTIDE SEQUENCE [LARGE SCALE GENOMIC DNA]</scope>
    <source>
        <strain evidence="2 3">REST5</strain>
    </source>
</reference>
<proteinExistence type="predicted"/>
<dbReference type="InterPro" id="IPR016181">
    <property type="entry name" value="Acyl_CoA_acyltransferase"/>
</dbReference>
<dbReference type="Gene3D" id="3.40.630.30">
    <property type="match status" value="1"/>
</dbReference>
<organism evidence="2 3">
    <name type="scientific">Salinicola endophyticus</name>
    <dbReference type="NCBI Taxonomy" id="1949083"/>
    <lineage>
        <taxon>Bacteria</taxon>
        <taxon>Pseudomonadati</taxon>
        <taxon>Pseudomonadota</taxon>
        <taxon>Gammaproteobacteria</taxon>
        <taxon>Oceanospirillales</taxon>
        <taxon>Halomonadaceae</taxon>
        <taxon>Salinicola</taxon>
    </lineage>
</organism>
<dbReference type="Pfam" id="PF00583">
    <property type="entry name" value="Acetyltransf_1"/>
    <property type="match status" value="1"/>
</dbReference>
<protein>
    <submittedName>
        <fullName evidence="2">N-acetyltransferase</fullName>
    </submittedName>
</protein>
<evidence type="ECO:0000259" key="1">
    <source>
        <dbReference type="PROSITE" id="PS51186"/>
    </source>
</evidence>
<dbReference type="InterPro" id="IPR039840">
    <property type="entry name" value="NAA80"/>
</dbReference>
<dbReference type="InterPro" id="IPR000182">
    <property type="entry name" value="GNAT_dom"/>
</dbReference>
<sequence length="163" mass="18414">MPSSLPVLRRLRPDSPHLETLARWTYTAWGARYPEESWPQWRDDMRRQCGEQGVPSVFVALAEEAGREIPVGTASLTASDLDTRPELTPWLASVFVPSAWRGRGIASALVERVAEEARAAGCSGCYLYTPDQQALYARLGWQTQEELDYRGERVTLMWRGWSA</sequence>
<gene>
    <name evidence="2" type="ORF">EVC62_11985</name>
</gene>
<evidence type="ECO:0000313" key="2">
    <source>
        <dbReference type="EMBL" id="WFF42166.1"/>
    </source>
</evidence>
<dbReference type="CDD" id="cd04301">
    <property type="entry name" value="NAT_SF"/>
    <property type="match status" value="1"/>
</dbReference>
<accession>A0ABY8FH80</accession>